<comment type="caution">
    <text evidence="3">The sequence shown here is derived from an EMBL/GenBank/DDBJ whole genome shotgun (WGS) entry which is preliminary data.</text>
</comment>
<feature type="domain" description="Complex 1 LYR protein" evidence="2">
    <location>
        <begin position="16"/>
        <end position="79"/>
    </location>
</feature>
<sequence>MPSFFVPARDSRHRAACFALYRALLRLVPKVTLPDDLFSRPDWQHPIRYLLRTSFQRNKNDTSPRLVTSALKSGYRSLTLLTRARDASSPQHAEIVAFLRERQAAFPPPKPPPPQPEPPKRERPPPLLTRTSSPHEMPVYTSTVRPLPLSEISGGVRKVPVLDETNSIAFLRIGKPQSHWHANFLRRKALRRQARITTVQEMWEDVRPSAAEEDAWERRLEELAAEEGTFVLGPYERTVREYGVEYLRKALNDEAEDMVARSTAMLDIVDEERKLAAQERLARKEERRKDWEERTRQEKEQAQQQE</sequence>
<dbReference type="CDD" id="cd20273">
    <property type="entry name" value="Complex1_LYR_unchar"/>
    <property type="match status" value="1"/>
</dbReference>
<evidence type="ECO:0000259" key="2">
    <source>
        <dbReference type="Pfam" id="PF05347"/>
    </source>
</evidence>
<keyword evidence="4" id="KW-1185">Reference proteome</keyword>
<dbReference type="InterPro" id="IPR046896">
    <property type="entry name" value="Cup1-like_N"/>
</dbReference>
<dbReference type="AlphaFoldDB" id="A0A9P4XVT6"/>
<accession>A0A9P4XVT6</accession>
<dbReference type="GeneID" id="63835581"/>
<feature type="region of interest" description="Disordered" evidence="1">
    <location>
        <begin position="279"/>
        <end position="306"/>
    </location>
</feature>
<dbReference type="OrthoDB" id="6508832at2759"/>
<evidence type="ECO:0000256" key="1">
    <source>
        <dbReference type="SAM" id="MobiDB-lite"/>
    </source>
</evidence>
<protein>
    <recommendedName>
        <fullName evidence="2">Complex 1 LYR protein domain-containing protein</fullName>
    </recommendedName>
</protein>
<dbReference type="Pfam" id="PF05347">
    <property type="entry name" value="Complex1_LYR"/>
    <property type="match status" value="1"/>
</dbReference>
<reference evidence="3" key="1">
    <citation type="journal article" date="2020" name="Phytopathology">
        <title>Genome sequence of the chestnut blight fungus Cryphonectria parasitica EP155: A fundamental resource for an archetypical invasive plant pathogen.</title>
        <authorList>
            <person name="Crouch J.A."/>
            <person name="Dawe A."/>
            <person name="Aerts A."/>
            <person name="Barry K."/>
            <person name="Churchill A.C.L."/>
            <person name="Grimwood J."/>
            <person name="Hillman B."/>
            <person name="Milgroom M.G."/>
            <person name="Pangilinan J."/>
            <person name="Smith M."/>
            <person name="Salamov A."/>
            <person name="Schmutz J."/>
            <person name="Yadav J."/>
            <person name="Grigoriev I.V."/>
            <person name="Nuss D."/>
        </authorList>
    </citation>
    <scope>NUCLEOTIDE SEQUENCE</scope>
    <source>
        <strain evidence="3">EP155</strain>
    </source>
</reference>
<dbReference type="InterPro" id="IPR008011">
    <property type="entry name" value="Complex1_LYR_dom"/>
</dbReference>
<dbReference type="Proteomes" id="UP000803844">
    <property type="component" value="Unassembled WGS sequence"/>
</dbReference>
<dbReference type="EMBL" id="MU032351">
    <property type="protein sequence ID" value="KAF3761695.1"/>
    <property type="molecule type" value="Genomic_DNA"/>
</dbReference>
<dbReference type="RefSeq" id="XP_040772674.1">
    <property type="nucleotide sequence ID" value="XM_040918452.1"/>
</dbReference>
<proteinExistence type="predicted"/>
<feature type="region of interest" description="Disordered" evidence="1">
    <location>
        <begin position="104"/>
        <end position="140"/>
    </location>
</feature>
<evidence type="ECO:0000313" key="3">
    <source>
        <dbReference type="EMBL" id="KAF3761695.1"/>
    </source>
</evidence>
<feature type="compositionally biased region" description="Polar residues" evidence="1">
    <location>
        <begin position="129"/>
        <end position="140"/>
    </location>
</feature>
<evidence type="ECO:0000313" key="4">
    <source>
        <dbReference type="Proteomes" id="UP000803844"/>
    </source>
</evidence>
<organism evidence="3 4">
    <name type="scientific">Cryphonectria parasitica (strain ATCC 38755 / EP155)</name>
    <dbReference type="NCBI Taxonomy" id="660469"/>
    <lineage>
        <taxon>Eukaryota</taxon>
        <taxon>Fungi</taxon>
        <taxon>Dikarya</taxon>
        <taxon>Ascomycota</taxon>
        <taxon>Pezizomycotina</taxon>
        <taxon>Sordariomycetes</taxon>
        <taxon>Sordariomycetidae</taxon>
        <taxon>Diaporthales</taxon>
        <taxon>Cryphonectriaceae</taxon>
        <taxon>Cryphonectria-Endothia species complex</taxon>
        <taxon>Cryphonectria</taxon>
    </lineage>
</organism>
<gene>
    <name evidence="3" type="ORF">M406DRAFT_281772</name>
</gene>
<feature type="compositionally biased region" description="Pro residues" evidence="1">
    <location>
        <begin position="106"/>
        <end position="117"/>
    </location>
</feature>
<name>A0A9P4XVT6_CRYP1</name>